<dbReference type="Proteomes" id="UP000000851">
    <property type="component" value="Chromosome"/>
</dbReference>
<sequence precursor="true">MSRLKKKLAGIAAVAVATPLVMLGAASTAGAASTITWKTSGNCLGYGLSTFGNNVSNLNQVLTIDCSAPGFQSVSWIDSSVGSAWLEHPDVDTSLCLTAYKDHSVYFEHCKANDTYEQWREIHVGSIWHLQNVATGEYLRGGGNRQQVYTNAAPQAWS</sequence>
<dbReference type="AlphaFoldDB" id="C7Q4V0"/>
<keyword evidence="1" id="KW-0732">Signal</keyword>
<dbReference type="InParanoid" id="C7Q4V0"/>
<evidence type="ECO:0000256" key="1">
    <source>
        <dbReference type="SAM" id="SignalP"/>
    </source>
</evidence>
<dbReference type="KEGG" id="cai:Caci_5038"/>
<dbReference type="Gene3D" id="2.80.10.50">
    <property type="match status" value="1"/>
</dbReference>
<organism evidence="2 3">
    <name type="scientific">Catenulispora acidiphila (strain DSM 44928 / JCM 14897 / NBRC 102108 / NRRL B-24433 / ID139908)</name>
    <dbReference type="NCBI Taxonomy" id="479433"/>
    <lineage>
        <taxon>Bacteria</taxon>
        <taxon>Bacillati</taxon>
        <taxon>Actinomycetota</taxon>
        <taxon>Actinomycetes</taxon>
        <taxon>Catenulisporales</taxon>
        <taxon>Catenulisporaceae</taxon>
        <taxon>Catenulispora</taxon>
    </lineage>
</organism>
<dbReference type="RefSeq" id="WP_015793627.1">
    <property type="nucleotide sequence ID" value="NC_013131.1"/>
</dbReference>
<evidence type="ECO:0000313" key="3">
    <source>
        <dbReference type="Proteomes" id="UP000000851"/>
    </source>
</evidence>
<accession>C7Q4V0</accession>
<keyword evidence="3" id="KW-1185">Reference proteome</keyword>
<dbReference type="STRING" id="479433.Caci_5038"/>
<feature type="chain" id="PRO_5002982784" evidence="1">
    <location>
        <begin position="32"/>
        <end position="158"/>
    </location>
</feature>
<feature type="signal peptide" evidence="1">
    <location>
        <begin position="1"/>
        <end position="31"/>
    </location>
</feature>
<dbReference type="OrthoDB" id="3534750at2"/>
<protein>
    <submittedName>
        <fullName evidence="2">Uncharacterized protein</fullName>
    </submittedName>
</protein>
<name>C7Q4V0_CATAD</name>
<dbReference type="HOGENOM" id="CLU_1666233_0_0_11"/>
<gene>
    <name evidence="2" type="ordered locus">Caci_5038</name>
</gene>
<dbReference type="EMBL" id="CP001700">
    <property type="protein sequence ID" value="ACU73898.1"/>
    <property type="molecule type" value="Genomic_DNA"/>
</dbReference>
<reference evidence="2 3" key="1">
    <citation type="journal article" date="2009" name="Stand. Genomic Sci.">
        <title>Complete genome sequence of Catenulispora acidiphila type strain (ID 139908).</title>
        <authorList>
            <person name="Copeland A."/>
            <person name="Lapidus A."/>
            <person name="Glavina Del Rio T."/>
            <person name="Nolan M."/>
            <person name="Lucas S."/>
            <person name="Chen F."/>
            <person name="Tice H."/>
            <person name="Cheng J.F."/>
            <person name="Bruce D."/>
            <person name="Goodwin L."/>
            <person name="Pitluck S."/>
            <person name="Mikhailova N."/>
            <person name="Pati A."/>
            <person name="Ivanova N."/>
            <person name="Mavromatis K."/>
            <person name="Chen A."/>
            <person name="Palaniappan K."/>
            <person name="Chain P."/>
            <person name="Land M."/>
            <person name="Hauser L."/>
            <person name="Chang Y.J."/>
            <person name="Jeffries C.D."/>
            <person name="Chertkov O."/>
            <person name="Brettin T."/>
            <person name="Detter J.C."/>
            <person name="Han C."/>
            <person name="Ali Z."/>
            <person name="Tindall B.J."/>
            <person name="Goker M."/>
            <person name="Bristow J."/>
            <person name="Eisen J.A."/>
            <person name="Markowitz V."/>
            <person name="Hugenholtz P."/>
            <person name="Kyrpides N.C."/>
            <person name="Klenk H.P."/>
        </authorList>
    </citation>
    <scope>NUCLEOTIDE SEQUENCE [LARGE SCALE GENOMIC DNA]</scope>
    <source>
        <strain evidence="3">DSM 44928 / JCM 14897 / NBRC 102108 / NRRL B-24433 / ID139908</strain>
    </source>
</reference>
<dbReference type="PROSITE" id="PS50231">
    <property type="entry name" value="RICIN_B_LECTIN"/>
    <property type="match status" value="1"/>
</dbReference>
<dbReference type="SUPFAM" id="SSF50370">
    <property type="entry name" value="Ricin B-like lectins"/>
    <property type="match status" value="1"/>
</dbReference>
<proteinExistence type="predicted"/>
<dbReference type="eggNOG" id="ENOG502ZMI1">
    <property type="taxonomic scope" value="Bacteria"/>
</dbReference>
<evidence type="ECO:0000313" key="2">
    <source>
        <dbReference type="EMBL" id="ACU73898.1"/>
    </source>
</evidence>
<dbReference type="InterPro" id="IPR035992">
    <property type="entry name" value="Ricin_B-like_lectins"/>
</dbReference>